<evidence type="ECO:0000313" key="5">
    <source>
        <dbReference type="EMBL" id="MVN23355.1"/>
    </source>
</evidence>
<evidence type="ECO:0000256" key="1">
    <source>
        <dbReference type="ARBA" id="ARBA00009175"/>
    </source>
</evidence>
<dbReference type="CDD" id="cd13539">
    <property type="entry name" value="PBP2_AvModA"/>
    <property type="match status" value="1"/>
</dbReference>
<proteinExistence type="inferred from homology"/>
<name>A0A7K1T1B5_9SPHI</name>
<dbReference type="EMBL" id="WPIK01000023">
    <property type="protein sequence ID" value="MVN23355.1"/>
    <property type="molecule type" value="Genomic_DNA"/>
</dbReference>
<organism evidence="5 6">
    <name type="scientific">Mucilaginibacter arboris</name>
    <dbReference type="NCBI Taxonomy" id="2682090"/>
    <lineage>
        <taxon>Bacteria</taxon>
        <taxon>Pseudomonadati</taxon>
        <taxon>Bacteroidota</taxon>
        <taxon>Sphingobacteriia</taxon>
        <taxon>Sphingobacteriales</taxon>
        <taxon>Sphingobacteriaceae</taxon>
        <taxon>Mucilaginibacter</taxon>
    </lineage>
</organism>
<keyword evidence="2 4" id="KW-0479">Metal-binding</keyword>
<dbReference type="PANTHER" id="PTHR30632">
    <property type="entry name" value="MOLYBDATE-BINDING PERIPLASMIC PROTEIN"/>
    <property type="match status" value="1"/>
</dbReference>
<dbReference type="Proteomes" id="UP000462014">
    <property type="component" value="Unassembled WGS sequence"/>
</dbReference>
<gene>
    <name evidence="5" type="primary">modA</name>
    <name evidence="5" type="ORF">GO621_17665</name>
</gene>
<keyword evidence="4" id="KW-0500">Molybdenum</keyword>
<reference evidence="5 6" key="1">
    <citation type="submission" date="2019-12" db="EMBL/GenBank/DDBJ databases">
        <title>Mucilaginibacter sp. HMF7410 genome sequencing and assembly.</title>
        <authorList>
            <person name="Kang H."/>
            <person name="Cha I."/>
            <person name="Kim H."/>
            <person name="Joh K."/>
        </authorList>
    </citation>
    <scope>NUCLEOTIDE SEQUENCE [LARGE SCALE GENOMIC DNA]</scope>
    <source>
        <strain evidence="5 6">HMF7410</strain>
    </source>
</reference>
<dbReference type="NCBIfam" id="TIGR01256">
    <property type="entry name" value="modA"/>
    <property type="match status" value="1"/>
</dbReference>
<comment type="similarity">
    <text evidence="1">Belongs to the bacterial solute-binding protein ModA family.</text>
</comment>
<sequence>MGLNLFQHKKYLVKTVWLCLACLLLPFLTLAQTIKVAVAANLQGVIKVLQEDFTQKTGTQIEPIVGASGNLTNQIKNGAPFDVFLSADMAFPENLYKAGFSTGKPIIYALGSLIICSNQNLGFNHWEQLLQSNSITKIAIANPATAPYGKAATEVLERKGILQKIQPKIVYGESIAQVNIYLTTGVATVGFTTEALISDAANKQQLYWKKIDAADYQPIEQGMVILKHATKNIQAEQFFKYMQSASARTILKKYGYRNK</sequence>
<dbReference type="InterPro" id="IPR005950">
    <property type="entry name" value="ModA"/>
</dbReference>
<dbReference type="GO" id="GO:0030973">
    <property type="term" value="F:molybdate ion binding"/>
    <property type="evidence" value="ECO:0007669"/>
    <property type="project" value="InterPro"/>
</dbReference>
<evidence type="ECO:0000313" key="6">
    <source>
        <dbReference type="Proteomes" id="UP000462014"/>
    </source>
</evidence>
<dbReference type="Pfam" id="PF13531">
    <property type="entry name" value="SBP_bac_11"/>
    <property type="match status" value="1"/>
</dbReference>
<dbReference type="PIRSF" id="PIRSF004846">
    <property type="entry name" value="ModA"/>
    <property type="match status" value="1"/>
</dbReference>
<evidence type="ECO:0000256" key="3">
    <source>
        <dbReference type="ARBA" id="ARBA00022729"/>
    </source>
</evidence>
<keyword evidence="6" id="KW-1185">Reference proteome</keyword>
<evidence type="ECO:0000256" key="2">
    <source>
        <dbReference type="ARBA" id="ARBA00022723"/>
    </source>
</evidence>
<dbReference type="AlphaFoldDB" id="A0A7K1T1B5"/>
<dbReference type="SUPFAM" id="SSF53850">
    <property type="entry name" value="Periplasmic binding protein-like II"/>
    <property type="match status" value="1"/>
</dbReference>
<comment type="caution">
    <text evidence="5">The sequence shown here is derived from an EMBL/GenBank/DDBJ whole genome shotgun (WGS) entry which is preliminary data.</text>
</comment>
<evidence type="ECO:0000256" key="4">
    <source>
        <dbReference type="PIRSR" id="PIRSR004846-1"/>
    </source>
</evidence>
<dbReference type="Gene3D" id="3.40.190.10">
    <property type="entry name" value="Periplasmic binding protein-like II"/>
    <property type="match status" value="2"/>
</dbReference>
<dbReference type="GO" id="GO:0015689">
    <property type="term" value="P:molybdate ion transport"/>
    <property type="evidence" value="ECO:0007669"/>
    <property type="project" value="InterPro"/>
</dbReference>
<dbReference type="InterPro" id="IPR044084">
    <property type="entry name" value="AvModA-like_subst-bd"/>
</dbReference>
<keyword evidence="3" id="KW-0732">Signal</keyword>
<feature type="binding site" evidence="4">
    <location>
        <position position="68"/>
    </location>
    <ligand>
        <name>molybdate</name>
        <dbReference type="ChEBI" id="CHEBI:36264"/>
    </ligand>
</feature>
<dbReference type="RefSeq" id="WP_157569500.1">
    <property type="nucleotide sequence ID" value="NZ_WPIK01000023.1"/>
</dbReference>
<accession>A0A7K1T1B5</accession>
<feature type="binding site" evidence="4">
    <location>
        <position position="175"/>
    </location>
    <ligand>
        <name>molybdate</name>
        <dbReference type="ChEBI" id="CHEBI:36264"/>
    </ligand>
</feature>
<dbReference type="GO" id="GO:0046872">
    <property type="term" value="F:metal ion binding"/>
    <property type="evidence" value="ECO:0007669"/>
    <property type="project" value="UniProtKB-KW"/>
</dbReference>
<protein>
    <submittedName>
        <fullName evidence="5">Molybdate ABC transporter substrate-binding protein</fullName>
    </submittedName>
</protein>
<dbReference type="InterPro" id="IPR050682">
    <property type="entry name" value="ModA/WtpA"/>
</dbReference>
<dbReference type="PANTHER" id="PTHR30632:SF14">
    <property type="entry name" value="TUNGSTATE_MOLYBDATE_CHROMATE-BINDING PROTEIN MODA"/>
    <property type="match status" value="1"/>
</dbReference>